<feature type="domain" description="Phosphotyrosine protein phosphatase I" evidence="1">
    <location>
        <begin position="2"/>
        <end position="91"/>
    </location>
</feature>
<dbReference type="PIRSF" id="PIRSF029416">
    <property type="entry name" value="UCP029416_PTP"/>
    <property type="match status" value="1"/>
</dbReference>
<evidence type="ECO:0000259" key="1">
    <source>
        <dbReference type="SMART" id="SM00226"/>
    </source>
</evidence>
<reference evidence="2" key="1">
    <citation type="submission" date="2008-01" db="EMBL/GenBank/DDBJ databases">
        <title>Complete sequence of chromosome of Caulobacter sp. K31.</title>
        <authorList>
            <consortium name="US DOE Joint Genome Institute"/>
            <person name="Copeland A."/>
            <person name="Lucas S."/>
            <person name="Lapidus A."/>
            <person name="Barry K."/>
            <person name="Glavina del Rio T."/>
            <person name="Dalin E."/>
            <person name="Tice H."/>
            <person name="Pitluck S."/>
            <person name="Bruce D."/>
            <person name="Goodwin L."/>
            <person name="Thompson L.S."/>
            <person name="Brettin T."/>
            <person name="Detter J.C."/>
            <person name="Han C."/>
            <person name="Schmutz J."/>
            <person name="Larimer F."/>
            <person name="Land M."/>
            <person name="Hauser L."/>
            <person name="Kyrpides N."/>
            <person name="Kim E."/>
            <person name="Stephens C."/>
            <person name="Richardson P."/>
        </authorList>
    </citation>
    <scope>NUCLEOTIDE SEQUENCE [LARGE SCALE GENOMIC DNA]</scope>
    <source>
        <strain evidence="2">K31</strain>
    </source>
</reference>
<dbReference type="OrthoDB" id="7210484at2"/>
<dbReference type="EMBL" id="CP000927">
    <property type="protein sequence ID" value="ABZ72559.1"/>
    <property type="molecule type" value="Genomic_DNA"/>
</dbReference>
<dbReference type="STRING" id="366602.Caul_3432"/>
<dbReference type="HOGENOM" id="CLU_144002_0_0_5"/>
<dbReference type="InterPro" id="IPR036196">
    <property type="entry name" value="Ptyr_pPase_sf"/>
</dbReference>
<proteinExistence type="predicted"/>
<organism evidence="2">
    <name type="scientific">Caulobacter sp. (strain K31)</name>
    <dbReference type="NCBI Taxonomy" id="366602"/>
    <lineage>
        <taxon>Bacteria</taxon>
        <taxon>Pseudomonadati</taxon>
        <taxon>Pseudomonadota</taxon>
        <taxon>Alphaproteobacteria</taxon>
        <taxon>Caulobacterales</taxon>
        <taxon>Caulobacteraceae</taxon>
        <taxon>Caulobacter</taxon>
    </lineage>
</organism>
<name>B0T5X8_CAUSK</name>
<dbReference type="InterPro" id="IPR016919">
    <property type="entry name" value="UCP029416_PTP"/>
</dbReference>
<dbReference type="AlphaFoldDB" id="B0T5X8"/>
<dbReference type="Pfam" id="PF01451">
    <property type="entry name" value="LMWPc"/>
    <property type="match status" value="1"/>
</dbReference>
<dbReference type="SMART" id="SM00226">
    <property type="entry name" value="LMWPc"/>
    <property type="match status" value="1"/>
</dbReference>
<dbReference type="KEGG" id="cak:Caul_3432"/>
<gene>
    <name evidence="2" type="ordered locus">Caul_3432</name>
</gene>
<dbReference type="Gene3D" id="3.40.50.2300">
    <property type="match status" value="2"/>
</dbReference>
<dbReference type="SUPFAM" id="SSF52788">
    <property type="entry name" value="Phosphotyrosine protein phosphatases I"/>
    <property type="match status" value="1"/>
</dbReference>
<evidence type="ECO:0000313" key="2">
    <source>
        <dbReference type="EMBL" id="ABZ72559.1"/>
    </source>
</evidence>
<sequence>MKKVLFVCSQNKLRSPTAEQVFATRTDLEVDSAGTNQDAENPLTGEIVEWADIIFVMERTHRAKLSKRFKRHLKARVICLDIPDDYAFMDPALVTLIRTRAAPHLP</sequence>
<dbReference type="InterPro" id="IPR023485">
    <property type="entry name" value="Ptyr_pPase"/>
</dbReference>
<protein>
    <submittedName>
        <fullName evidence="2">Low molecular weight phosphotyrosine protein phosphatase</fullName>
    </submittedName>
</protein>
<accession>B0T5X8</accession>
<dbReference type="eggNOG" id="COG4551">
    <property type="taxonomic scope" value="Bacteria"/>
</dbReference>